<dbReference type="InterPro" id="IPR051346">
    <property type="entry name" value="OTU_Deubiquitinase"/>
</dbReference>
<evidence type="ECO:0000259" key="9">
    <source>
        <dbReference type="Pfam" id="PF12359"/>
    </source>
</evidence>
<sequence length="1211" mass="137636">MAIIKSLIAFATVDELKTIAMPEWSTFTHFEDAEKPEAELIRERIKNCVIPFTFKQAKPRGSRARSDSDVQLKFKHEEKQNKDTRAFVKHVLQQWPCSEPSIEGFPKSDAFNFTLALELILLEWHRMYRNADLAKYLLKVQEVLDQHYSPQDYDVPTLESEERVILPTRHRGGELLTLGDLLRMSCVSDELNMSRRRHPIQIRTNNQALTSAPSDAIGFADYAVLSKDARDLRKIIHDFITAESPVRHQYGKDLMDSYEALEKFQSATWARAKDNHAFLSARVRTEQRVLDTHFSQLFYAFESVDPRARWLKKAQLWPRVTAVTLLESLRSSAASISMGSGVRECLIRFGVSISNLQRLNRIHEAGLRNQRQKLAEEEANPGHENWDPSVYTDWLLLEIDSDFTIRPGQIDVGNATINPPSGSNSVLQMNMGQAIKTQLIYPSGAQKAVDGHPSRWEIAQEFSEGGHFPHKKEIHLLRGLLVEGILVTALKKRWNVQYGLHRARDPIAVPYHAKGTPSEQAEWGHPDVAILLTCLSFYYDGLSIEQLRQSLQHIQSSDDPCQTYAGISYSSNLPTTLTDWNTVNIDDDIQIRQLWQDYKGRRLSEEGLLHEITNRGIRVLIDAGAQILELSNSDLATAWMSIHGNAPAIIYFKGNEPAPLFASAYAEDLGECLVYLDEAHTRGTDLKISAKAKGALTLGLGQTKDHTVQAALRLRQLATSQSLVFFAPPEVHQSILDYRNKTKENFIDSYDVIHWLMEQTCRGNELLQSLYVAQGYDFYVRRQAALKNAKFLTYKIQRDLYLDCLRKPEEQTLEELYGPHQRREESLPLSSFSPAIQTQLYKLNKQRMSFHNTAGVAHTSAFHEVEQEREVAHEVENVREVQKQVDYIPHVFHSLHEDIQKFMEIGEFTAKSSAYKQAWLEIDKTSLGIKHPINISAISSRLLVSIEFTKTIKIAKSSSSDPDLGWGTNSRTTRDLPDHSADNFLRSFSWSAQTALLTYAAPVTRKMLHFNDLKYYTMPDLPSTWTAPPNWLKGELGIFAGRLYFQYDEYKWLCNFLGIDNSPKSESTNKATGILDEKALIAENIWTLRAKAEAVKKPTTFTPKPLVFMQEWLSLRRKGQDFAHTPMGFVCQGKPLGPDHPFFKVVKNVVHVPVAGNKAEVVEREEEGSDVDLYDDEYEHDEDGEEYGNEDDEGKDGNDGHDDGVTIGGDS</sequence>
<keyword evidence="3" id="KW-0645">Protease</keyword>
<accession>H0EN30</accession>
<dbReference type="InParanoid" id="H0EN30"/>
<dbReference type="EMBL" id="AGUE01000101">
    <property type="protein sequence ID" value="EHK99950.1"/>
    <property type="molecule type" value="Genomic_DNA"/>
</dbReference>
<keyword evidence="6" id="KW-0788">Thiol protease</keyword>
<feature type="domain" description="DUF3645" evidence="9">
    <location>
        <begin position="501"/>
        <end position="533"/>
    </location>
</feature>
<evidence type="ECO:0000256" key="3">
    <source>
        <dbReference type="ARBA" id="ARBA00022670"/>
    </source>
</evidence>
<dbReference type="GO" id="GO:0006508">
    <property type="term" value="P:proteolysis"/>
    <property type="evidence" value="ECO:0007669"/>
    <property type="project" value="UniProtKB-KW"/>
</dbReference>
<organism evidence="10 11">
    <name type="scientific">Glarea lozoyensis (strain ATCC 74030 / MF5533)</name>
    <dbReference type="NCBI Taxonomy" id="1104152"/>
    <lineage>
        <taxon>Eukaryota</taxon>
        <taxon>Fungi</taxon>
        <taxon>Dikarya</taxon>
        <taxon>Ascomycota</taxon>
        <taxon>Pezizomycotina</taxon>
        <taxon>Leotiomycetes</taxon>
        <taxon>Helotiales</taxon>
        <taxon>Helotiaceae</taxon>
        <taxon>Glarea</taxon>
    </lineage>
</organism>
<gene>
    <name evidence="10" type="ORF">M7I_4031</name>
</gene>
<keyword evidence="5" id="KW-0378">Hydrolase</keyword>
<dbReference type="AlphaFoldDB" id="H0EN30"/>
<evidence type="ECO:0000256" key="6">
    <source>
        <dbReference type="ARBA" id="ARBA00022807"/>
    </source>
</evidence>
<evidence type="ECO:0000313" key="11">
    <source>
        <dbReference type="Proteomes" id="UP000005446"/>
    </source>
</evidence>
<name>H0EN30_GLAL7</name>
<feature type="region of interest" description="Disordered" evidence="7">
    <location>
        <begin position="1161"/>
        <end position="1211"/>
    </location>
</feature>
<feature type="compositionally biased region" description="Acidic residues" evidence="7">
    <location>
        <begin position="1163"/>
        <end position="1194"/>
    </location>
</feature>
<keyword evidence="4" id="KW-0833">Ubl conjugation pathway</keyword>
<dbReference type="PANTHER" id="PTHR13367:SF33">
    <property type="entry name" value="P-LOOP CONTAINING NUCLEOSIDE TRIPHOSPHATE HYDROLASE PROTEIN"/>
    <property type="match status" value="1"/>
</dbReference>
<dbReference type="PANTHER" id="PTHR13367">
    <property type="entry name" value="UBIQUITIN THIOESTERASE"/>
    <property type="match status" value="1"/>
</dbReference>
<evidence type="ECO:0000256" key="7">
    <source>
        <dbReference type="SAM" id="MobiDB-lite"/>
    </source>
</evidence>
<feature type="domain" description="DUF3638" evidence="8">
    <location>
        <begin position="383"/>
        <end position="433"/>
    </location>
</feature>
<evidence type="ECO:0000256" key="2">
    <source>
        <dbReference type="ARBA" id="ARBA00012759"/>
    </source>
</evidence>
<dbReference type="GO" id="GO:0004843">
    <property type="term" value="F:cysteine-type deubiquitinase activity"/>
    <property type="evidence" value="ECO:0007669"/>
    <property type="project" value="UniProtKB-EC"/>
</dbReference>
<evidence type="ECO:0000259" key="8">
    <source>
        <dbReference type="Pfam" id="PF12340"/>
    </source>
</evidence>
<dbReference type="InterPro" id="IPR022099">
    <property type="entry name" value="DUF3638"/>
</dbReference>
<evidence type="ECO:0000256" key="1">
    <source>
        <dbReference type="ARBA" id="ARBA00000707"/>
    </source>
</evidence>
<reference evidence="10 11" key="1">
    <citation type="journal article" date="2012" name="Eukaryot. Cell">
        <title>Genome sequence of the fungus Glarea lozoyensis: the first genome sequence of a species from the Helotiaceae family.</title>
        <authorList>
            <person name="Youssar L."/>
            <person name="Gruening B.A."/>
            <person name="Erxleben A."/>
            <person name="Guenther S."/>
            <person name="Huettel W."/>
        </authorList>
    </citation>
    <scope>NUCLEOTIDE SEQUENCE [LARGE SCALE GENOMIC DNA]</scope>
    <source>
        <strain evidence="11">ATCC 74030 / MF5533</strain>
    </source>
</reference>
<evidence type="ECO:0000313" key="10">
    <source>
        <dbReference type="EMBL" id="EHK99950.1"/>
    </source>
</evidence>
<dbReference type="HOGENOM" id="CLU_269721_0_0_1"/>
<feature type="compositionally biased region" description="Basic and acidic residues" evidence="7">
    <location>
        <begin position="1195"/>
        <end position="1204"/>
    </location>
</feature>
<proteinExistence type="predicted"/>
<dbReference type="EC" id="3.4.19.12" evidence="2"/>
<dbReference type="Proteomes" id="UP000005446">
    <property type="component" value="Unassembled WGS sequence"/>
</dbReference>
<dbReference type="OrthoDB" id="3182339at2759"/>
<dbReference type="Pfam" id="PF12340">
    <property type="entry name" value="DUF3638"/>
    <property type="match status" value="1"/>
</dbReference>
<dbReference type="InterPro" id="IPR022105">
    <property type="entry name" value="DUF3645"/>
</dbReference>
<evidence type="ECO:0000256" key="5">
    <source>
        <dbReference type="ARBA" id="ARBA00022801"/>
    </source>
</evidence>
<comment type="caution">
    <text evidence="10">The sequence shown here is derived from an EMBL/GenBank/DDBJ whole genome shotgun (WGS) entry which is preliminary data.</text>
</comment>
<comment type="catalytic activity">
    <reaction evidence="1">
        <text>Thiol-dependent hydrolysis of ester, thioester, amide, peptide and isopeptide bonds formed by the C-terminal Gly of ubiquitin (a 76-residue protein attached to proteins as an intracellular targeting signal).</text>
        <dbReference type="EC" id="3.4.19.12"/>
    </reaction>
</comment>
<protein>
    <recommendedName>
        <fullName evidence="2">ubiquitinyl hydrolase 1</fullName>
        <ecNumber evidence="2">3.4.19.12</ecNumber>
    </recommendedName>
</protein>
<evidence type="ECO:0000256" key="4">
    <source>
        <dbReference type="ARBA" id="ARBA00022786"/>
    </source>
</evidence>
<keyword evidence="11" id="KW-1185">Reference proteome</keyword>
<dbReference type="Pfam" id="PF12359">
    <property type="entry name" value="DUF3645"/>
    <property type="match status" value="1"/>
</dbReference>